<dbReference type="EMBL" id="FYEH01000013">
    <property type="protein sequence ID" value="SNB75356.1"/>
    <property type="molecule type" value="Genomic_DNA"/>
</dbReference>
<dbReference type="InterPro" id="IPR004360">
    <property type="entry name" value="Glyas_Fos-R_dOase_dom"/>
</dbReference>
<protein>
    <submittedName>
        <fullName evidence="2">Uncharacterized conserved protein PhnB, glyoxalase superfamily</fullName>
    </submittedName>
</protein>
<evidence type="ECO:0000313" key="2">
    <source>
        <dbReference type="EMBL" id="SNB75356.1"/>
    </source>
</evidence>
<feature type="domain" description="VOC" evidence="1">
    <location>
        <begin position="11"/>
        <end position="127"/>
    </location>
</feature>
<dbReference type="SUPFAM" id="SSF54593">
    <property type="entry name" value="Glyoxalase/Bleomycin resistance protein/Dihydroxybiphenyl dioxygenase"/>
    <property type="match status" value="1"/>
</dbReference>
<dbReference type="AlphaFoldDB" id="A0A212RS19"/>
<keyword evidence="3" id="KW-1185">Reference proteome</keyword>
<evidence type="ECO:0000259" key="1">
    <source>
        <dbReference type="PROSITE" id="PS51819"/>
    </source>
</evidence>
<organism evidence="2 3">
    <name type="scientific">Arboricoccus pini</name>
    <dbReference type="NCBI Taxonomy" id="1963835"/>
    <lineage>
        <taxon>Bacteria</taxon>
        <taxon>Pseudomonadati</taxon>
        <taxon>Pseudomonadota</taxon>
        <taxon>Alphaproteobacteria</taxon>
        <taxon>Geminicoccales</taxon>
        <taxon>Geminicoccaceae</taxon>
        <taxon>Arboricoccus</taxon>
    </lineage>
</organism>
<dbReference type="Gene3D" id="3.10.180.10">
    <property type="entry name" value="2,3-Dihydroxybiphenyl 1,2-Dioxygenase, domain 1"/>
    <property type="match status" value="1"/>
</dbReference>
<dbReference type="InterPro" id="IPR029068">
    <property type="entry name" value="Glyas_Bleomycin-R_OHBP_Dase"/>
</dbReference>
<dbReference type="InterPro" id="IPR037523">
    <property type="entry name" value="VOC_core"/>
</dbReference>
<sequence>MVDVMSLQMPGLTPCVEYAIAVEALPQSLAFMLNVLGADIVRREDDASGRMRQAEIRLGHSQLVVRDADGIAARPVLQVKVRDAGRTFARAVAGGATPLRAPLTMSGGERCAVVQDTGGVIWHLASSAGCRGRSGDLPAARIMMAG</sequence>
<dbReference type="Pfam" id="PF00903">
    <property type="entry name" value="Glyoxalase"/>
    <property type="match status" value="1"/>
</dbReference>
<proteinExistence type="predicted"/>
<evidence type="ECO:0000313" key="3">
    <source>
        <dbReference type="Proteomes" id="UP000197065"/>
    </source>
</evidence>
<reference evidence="2 3" key="1">
    <citation type="submission" date="2017-06" db="EMBL/GenBank/DDBJ databases">
        <authorList>
            <person name="Kim H.J."/>
            <person name="Triplett B.A."/>
        </authorList>
    </citation>
    <scope>NUCLEOTIDE SEQUENCE [LARGE SCALE GENOMIC DNA]</scope>
    <source>
        <strain evidence="2 3">B29T1</strain>
    </source>
</reference>
<dbReference type="Proteomes" id="UP000197065">
    <property type="component" value="Unassembled WGS sequence"/>
</dbReference>
<dbReference type="PROSITE" id="PS51819">
    <property type="entry name" value="VOC"/>
    <property type="match status" value="1"/>
</dbReference>
<name>A0A212RS19_9PROT</name>
<gene>
    <name evidence="2" type="ORF">SAMN07250955_11326</name>
</gene>
<accession>A0A212RS19</accession>